<reference evidence="2 3" key="1">
    <citation type="submission" date="2023-07" db="EMBL/GenBank/DDBJ databases">
        <title>Novel Shewanella species isolated from Baltic Sea sediments.</title>
        <authorList>
            <person name="Martin-Rodriguez A.J."/>
        </authorList>
    </citation>
    <scope>NUCLEOTIDE SEQUENCE [LARGE SCALE GENOMIC DNA]</scope>
    <source>
        <strain evidence="2 3">SP2S1-2</strain>
    </source>
</reference>
<evidence type="ECO:0000313" key="3">
    <source>
        <dbReference type="Proteomes" id="UP001249505"/>
    </source>
</evidence>
<dbReference type="EMBL" id="JAUOES010000027">
    <property type="protein sequence ID" value="MDT3282275.1"/>
    <property type="molecule type" value="Genomic_DNA"/>
</dbReference>
<feature type="chain" id="PRO_5046589814" evidence="1">
    <location>
        <begin position="28"/>
        <end position="117"/>
    </location>
</feature>
<dbReference type="Proteomes" id="UP001249505">
    <property type="component" value="Unassembled WGS sequence"/>
</dbReference>
<accession>A0ABU3G3Q8</accession>
<dbReference type="InterPro" id="IPR021268">
    <property type="entry name" value="DUF2845"/>
</dbReference>
<comment type="caution">
    <text evidence="2">The sequence shown here is derived from an EMBL/GenBank/DDBJ whole genome shotgun (WGS) entry which is preliminary data.</text>
</comment>
<keyword evidence="1" id="KW-0732">Signal</keyword>
<dbReference type="Pfam" id="PF11006">
    <property type="entry name" value="DUF2845"/>
    <property type="match status" value="1"/>
</dbReference>
<keyword evidence="3" id="KW-1185">Reference proteome</keyword>
<evidence type="ECO:0000256" key="1">
    <source>
        <dbReference type="SAM" id="SignalP"/>
    </source>
</evidence>
<feature type="signal peptide" evidence="1">
    <location>
        <begin position="1"/>
        <end position="27"/>
    </location>
</feature>
<dbReference type="RefSeq" id="WP_006084354.1">
    <property type="nucleotide sequence ID" value="NZ_JAUOES010000027.1"/>
</dbReference>
<gene>
    <name evidence="2" type="ORF">Q4Q50_18520</name>
</gene>
<organism evidence="2 3">
    <name type="scientific">Shewanella scandinavica</name>
    <dbReference type="NCBI Taxonomy" id="3063538"/>
    <lineage>
        <taxon>Bacteria</taxon>
        <taxon>Pseudomonadati</taxon>
        <taxon>Pseudomonadota</taxon>
        <taxon>Gammaproteobacteria</taxon>
        <taxon>Alteromonadales</taxon>
        <taxon>Shewanellaceae</taxon>
        <taxon>Shewanella</taxon>
    </lineage>
</organism>
<evidence type="ECO:0000313" key="2">
    <source>
        <dbReference type="EMBL" id="MDT3282275.1"/>
    </source>
</evidence>
<protein>
    <submittedName>
        <fullName evidence="2">DUF2845 domain-containing protein</fullName>
    </submittedName>
</protein>
<proteinExistence type="predicted"/>
<sequence length="117" mass="12931">MKYLSLLSPVLLPMGLILMSVSLSANAGGAMHCKQQVVNTGDTLTTVLEKCGSPSDIREFSLPATYLNSDGDRVIDPSKLPTEYQEWTYDFGPTRLMRRLYATDNKVTKIESLGYGH</sequence>
<name>A0ABU3G3Q8_9GAMM</name>